<keyword evidence="1" id="KW-0805">Transcription regulation</keyword>
<gene>
    <name evidence="7" type="ORF">SAMN02745126_01847</name>
</gene>
<evidence type="ECO:0000313" key="8">
    <source>
        <dbReference type="Proteomes" id="UP000190092"/>
    </source>
</evidence>
<dbReference type="InterPro" id="IPR001647">
    <property type="entry name" value="HTH_TetR"/>
</dbReference>
<dbReference type="PANTHER" id="PTHR47506:SF1">
    <property type="entry name" value="HTH-TYPE TRANSCRIPTIONAL REGULATOR YJDC"/>
    <property type="match status" value="1"/>
</dbReference>
<feature type="compositionally biased region" description="Basic residues" evidence="5">
    <location>
        <begin position="202"/>
        <end position="212"/>
    </location>
</feature>
<evidence type="ECO:0000256" key="5">
    <source>
        <dbReference type="SAM" id="MobiDB-lite"/>
    </source>
</evidence>
<keyword evidence="8" id="KW-1185">Reference proteome</keyword>
<feature type="DNA-binding region" description="H-T-H motif" evidence="4">
    <location>
        <begin position="22"/>
        <end position="41"/>
    </location>
</feature>
<evidence type="ECO:0000256" key="3">
    <source>
        <dbReference type="ARBA" id="ARBA00023163"/>
    </source>
</evidence>
<dbReference type="EMBL" id="FUWJ01000001">
    <property type="protein sequence ID" value="SJZ61127.1"/>
    <property type="molecule type" value="Genomic_DNA"/>
</dbReference>
<dbReference type="AlphaFoldDB" id="A0A1T4M2L7"/>
<feature type="region of interest" description="Disordered" evidence="5">
    <location>
        <begin position="188"/>
        <end position="212"/>
    </location>
</feature>
<evidence type="ECO:0000256" key="4">
    <source>
        <dbReference type="PROSITE-ProRule" id="PRU00335"/>
    </source>
</evidence>
<dbReference type="FunFam" id="1.10.10.60:FF:000141">
    <property type="entry name" value="TetR family transcriptional regulator"/>
    <property type="match status" value="1"/>
</dbReference>
<dbReference type="SUPFAM" id="SSF48498">
    <property type="entry name" value="Tetracyclin repressor-like, C-terminal domain"/>
    <property type="match status" value="1"/>
</dbReference>
<dbReference type="InterPro" id="IPR036271">
    <property type="entry name" value="Tet_transcr_reg_TetR-rel_C_sf"/>
</dbReference>
<feature type="domain" description="HTH tetR-type" evidence="6">
    <location>
        <begin position="1"/>
        <end position="59"/>
    </location>
</feature>
<sequence length="212" mass="23377">MQERILETADRLFYRRGIRAVGVDTVAAEVGISKRTLYNHYASKEALVLAYLRRRLLPPIAERGTPSKLIAAAFDRLGRSMTRAGFRGCAFINAVAELGELGENAAEARKVAVLFKEQRRVWFRNLAAQAGAADPDTLASQLLLLWEGAIVWALVRRNEFGAQSARKAALVLLAAACPATRLRNARKMDKVAATYPEPPPRRGGRRSNGAHR</sequence>
<dbReference type="PANTHER" id="PTHR47506">
    <property type="entry name" value="TRANSCRIPTIONAL REGULATORY PROTEIN"/>
    <property type="match status" value="1"/>
</dbReference>
<proteinExistence type="predicted"/>
<keyword evidence="2 4" id="KW-0238">DNA-binding</keyword>
<evidence type="ECO:0000256" key="2">
    <source>
        <dbReference type="ARBA" id="ARBA00023125"/>
    </source>
</evidence>
<protein>
    <submittedName>
        <fullName evidence="7">Transcriptional regulator, TetR family</fullName>
    </submittedName>
</protein>
<dbReference type="PRINTS" id="PR00455">
    <property type="entry name" value="HTHTETR"/>
</dbReference>
<dbReference type="GO" id="GO:0003677">
    <property type="term" value="F:DNA binding"/>
    <property type="evidence" value="ECO:0007669"/>
    <property type="project" value="UniProtKB-UniRule"/>
</dbReference>
<dbReference type="Gene3D" id="1.10.357.10">
    <property type="entry name" value="Tetracycline Repressor, domain 2"/>
    <property type="match status" value="1"/>
</dbReference>
<dbReference type="Proteomes" id="UP000190092">
    <property type="component" value="Unassembled WGS sequence"/>
</dbReference>
<evidence type="ECO:0000259" key="6">
    <source>
        <dbReference type="PROSITE" id="PS50977"/>
    </source>
</evidence>
<accession>A0A1T4M2L7</accession>
<evidence type="ECO:0000256" key="1">
    <source>
        <dbReference type="ARBA" id="ARBA00023015"/>
    </source>
</evidence>
<dbReference type="OrthoDB" id="9787680at2"/>
<keyword evidence="3" id="KW-0804">Transcription</keyword>
<dbReference type="SUPFAM" id="SSF46689">
    <property type="entry name" value="Homeodomain-like"/>
    <property type="match status" value="1"/>
</dbReference>
<organism evidence="7 8">
    <name type="scientific">Enhydrobacter aerosaccus</name>
    <dbReference type="NCBI Taxonomy" id="225324"/>
    <lineage>
        <taxon>Bacteria</taxon>
        <taxon>Pseudomonadati</taxon>
        <taxon>Pseudomonadota</taxon>
        <taxon>Alphaproteobacteria</taxon>
        <taxon>Hyphomicrobiales</taxon>
        <taxon>Enhydrobacter</taxon>
    </lineage>
</organism>
<name>A0A1T4M2L7_9HYPH</name>
<dbReference type="PROSITE" id="PS50977">
    <property type="entry name" value="HTH_TETR_2"/>
    <property type="match status" value="1"/>
</dbReference>
<dbReference type="InterPro" id="IPR009057">
    <property type="entry name" value="Homeodomain-like_sf"/>
</dbReference>
<reference evidence="8" key="1">
    <citation type="submission" date="2017-02" db="EMBL/GenBank/DDBJ databases">
        <authorList>
            <person name="Varghese N."/>
            <person name="Submissions S."/>
        </authorList>
    </citation>
    <scope>NUCLEOTIDE SEQUENCE [LARGE SCALE GENOMIC DNA]</scope>
    <source>
        <strain evidence="8">ATCC 27094</strain>
    </source>
</reference>
<dbReference type="Pfam" id="PF00440">
    <property type="entry name" value="TetR_N"/>
    <property type="match status" value="1"/>
</dbReference>
<evidence type="ECO:0000313" key="7">
    <source>
        <dbReference type="EMBL" id="SJZ61127.1"/>
    </source>
</evidence>